<organism evidence="3 4">
    <name type="scientific">Paracoccus aerius</name>
    <dbReference type="NCBI Taxonomy" id="1915382"/>
    <lineage>
        <taxon>Bacteria</taxon>
        <taxon>Pseudomonadati</taxon>
        <taxon>Pseudomonadota</taxon>
        <taxon>Alphaproteobacteria</taxon>
        <taxon>Rhodobacterales</taxon>
        <taxon>Paracoccaceae</taxon>
        <taxon>Paracoccus</taxon>
    </lineage>
</organism>
<keyword evidence="1" id="KW-0378">Hydrolase</keyword>
<accession>A0ABS1SC16</accession>
<protein>
    <submittedName>
        <fullName evidence="3">MBL fold metallo-hydrolase</fullName>
    </submittedName>
</protein>
<gene>
    <name evidence="3" type="ORF">JL111_20240</name>
</gene>
<proteinExistence type="predicted"/>
<dbReference type="Pfam" id="PF12706">
    <property type="entry name" value="Lactamase_B_2"/>
    <property type="match status" value="1"/>
</dbReference>
<dbReference type="PANTHER" id="PTHR43546">
    <property type="entry name" value="UPF0173 METAL-DEPENDENT HYDROLASE MJ1163-RELATED"/>
    <property type="match status" value="1"/>
</dbReference>
<evidence type="ECO:0000256" key="1">
    <source>
        <dbReference type="ARBA" id="ARBA00022801"/>
    </source>
</evidence>
<reference evidence="3 4" key="1">
    <citation type="submission" date="2021-01" db="EMBL/GenBank/DDBJ databases">
        <title>011410 draft genome.</title>
        <authorList>
            <person name="Lang L."/>
        </authorList>
    </citation>
    <scope>NUCLEOTIDE SEQUENCE [LARGE SCALE GENOMIC DNA]</scope>
    <source>
        <strain evidence="3 4">KCTC 42845</strain>
    </source>
</reference>
<dbReference type="InterPro" id="IPR036866">
    <property type="entry name" value="RibonucZ/Hydroxyglut_hydro"/>
</dbReference>
<evidence type="ECO:0000259" key="2">
    <source>
        <dbReference type="SMART" id="SM00849"/>
    </source>
</evidence>
<evidence type="ECO:0000313" key="3">
    <source>
        <dbReference type="EMBL" id="MBL3675790.1"/>
    </source>
</evidence>
<dbReference type="EMBL" id="JAESHT010000050">
    <property type="protein sequence ID" value="MBL3675790.1"/>
    <property type="molecule type" value="Genomic_DNA"/>
</dbReference>
<dbReference type="PANTHER" id="PTHR43546:SF9">
    <property type="entry name" value="L-ASCORBATE-6-PHOSPHATE LACTONASE ULAG-RELATED"/>
    <property type="match status" value="1"/>
</dbReference>
<name>A0ABS1SC16_9RHOB</name>
<dbReference type="Proteomes" id="UP000644749">
    <property type="component" value="Unassembled WGS sequence"/>
</dbReference>
<evidence type="ECO:0000313" key="4">
    <source>
        <dbReference type="Proteomes" id="UP000644749"/>
    </source>
</evidence>
<dbReference type="SUPFAM" id="SSF56281">
    <property type="entry name" value="Metallo-hydrolase/oxidoreductase"/>
    <property type="match status" value="1"/>
</dbReference>
<dbReference type="Gene3D" id="3.60.15.10">
    <property type="entry name" value="Ribonuclease Z/Hydroxyacylglutathione hydrolase-like"/>
    <property type="match status" value="1"/>
</dbReference>
<keyword evidence="4" id="KW-1185">Reference proteome</keyword>
<dbReference type="InterPro" id="IPR050114">
    <property type="entry name" value="UPF0173_UPF0282_UlaG_hydrolase"/>
</dbReference>
<feature type="domain" description="Metallo-beta-lactamase" evidence="2">
    <location>
        <begin position="17"/>
        <end position="227"/>
    </location>
</feature>
<comment type="caution">
    <text evidence="3">The sequence shown here is derived from an EMBL/GenBank/DDBJ whole genome shotgun (WGS) entry which is preliminary data.</text>
</comment>
<dbReference type="InterPro" id="IPR001279">
    <property type="entry name" value="Metallo-B-lactamas"/>
</dbReference>
<sequence length="265" mass="28456">MANTGTMKNTAKITQVRNATILVEYAGSTFLIDPLFADQGSLPGFPASASSQLNNPLVPLPMAKEDLVAADAVIVTHPHLDHWDDAAKAAIPNDKPIFAQNEDNAALIRADGFTDVRVLSETTEFNGITLARTDGQHGTDETLDAFPTMGEVCGVVFKHADTPTVYVAGDTIWNEHVQAAIDKHKPNAIVLNAGNAVMMGFDPIIMGTQDVLSVHRAAPEAVLIASHMEAINHCILSRQFLRDFSVQEGFEASLMIPQDGETVTV</sequence>
<dbReference type="SMART" id="SM00849">
    <property type="entry name" value="Lactamase_B"/>
    <property type="match status" value="1"/>
</dbReference>